<feature type="compositionally biased region" description="Polar residues" evidence="5">
    <location>
        <begin position="1"/>
        <end position="17"/>
    </location>
</feature>
<protein>
    <recommendedName>
        <fullName evidence="6">GAR domain-containing protein</fullName>
    </recommendedName>
</protein>
<feature type="compositionally biased region" description="Low complexity" evidence="5">
    <location>
        <begin position="1603"/>
        <end position="1619"/>
    </location>
</feature>
<evidence type="ECO:0000259" key="6">
    <source>
        <dbReference type="PROSITE" id="PS51460"/>
    </source>
</evidence>
<feature type="region of interest" description="Disordered" evidence="5">
    <location>
        <begin position="1"/>
        <end position="20"/>
    </location>
</feature>
<feature type="compositionally biased region" description="Low complexity" evidence="5">
    <location>
        <begin position="1388"/>
        <end position="1409"/>
    </location>
</feature>
<dbReference type="SUPFAM" id="SSF143575">
    <property type="entry name" value="GAS2 domain-like"/>
    <property type="match status" value="1"/>
</dbReference>
<evidence type="ECO:0000256" key="5">
    <source>
        <dbReference type="SAM" id="MobiDB-lite"/>
    </source>
</evidence>
<dbReference type="GO" id="GO:0005856">
    <property type="term" value="C:cytoskeleton"/>
    <property type="evidence" value="ECO:0007669"/>
    <property type="project" value="UniProtKB-SubCell"/>
</dbReference>
<dbReference type="Proteomes" id="UP000076722">
    <property type="component" value="Unassembled WGS sequence"/>
</dbReference>
<evidence type="ECO:0000256" key="2">
    <source>
        <dbReference type="ARBA" id="ARBA00022490"/>
    </source>
</evidence>
<feature type="region of interest" description="Disordered" evidence="5">
    <location>
        <begin position="1573"/>
        <end position="1660"/>
    </location>
</feature>
<feature type="compositionally biased region" description="Polar residues" evidence="5">
    <location>
        <begin position="1586"/>
        <end position="1602"/>
    </location>
</feature>
<feature type="compositionally biased region" description="Low complexity" evidence="5">
    <location>
        <begin position="1356"/>
        <end position="1374"/>
    </location>
</feature>
<sequence length="1660" mass="185050">MESTSNLKIESQRNTLQGDAEAPPVEHALESHDVVQLEAFLDRKEWIGDKIKFLESLPPIEVFAGVDTWADQDFRKPPSAEELKSWLLHHDQIEKEIEQFDAGDMLKLKKFAKAAANRNLSPEDTDLIELTLTTLLALDKLLHLLRVRSENLEILGLRINWETLWLEGWKEMQTISTDVQQFLQTRARWDPAHYTSASQSQSSILDSQELIKSPQSNTDSLPSRGTRFHIAEGLTHEAGQIASRLNFLKHNKIFPSGKVLDKLIEKSRTPVPDRLLDDQDRLEDQGLKEMENVGKFVMSVVMQWKMADELYYTFKKDSSIARALIAEIASASAQHPNSRLGTSLLARARALAQRHNPKNDPADINSTFPRPKHALYQEQDQYNQSLTRLLSAEMAATIKLAEQAEFKATQYLAGVDLVKRADSLSSRTHQIMSQIDGLLLQATNGIPSGDADGTPPNLSSLECLEPSEHAAYIQHLPRLVLGLEKVVTEAKSVIQESHSLIPLLHRPGINVQFQKDFTRRCEDLDSTCHRVERCCSESTSKVRKLQAFREIWQNLLSFASDIESLREDVNRTMGTLPRPAAPHGAPATPPPEISTLHEPCDDPQLPPTIDSRLSALRSTFLAKVTIPLKNSLSSSSDELLYRHLRTNHAIVQERLDDVHDLAELSERIRNQTYIVGIIHEESETLDTRVSSLVTDLDQEVKQILDIPAHISGHDECDVCMADFARRTQSLTGDLGTFIQTLASRVPFVSSNPKRSRSGSQVFTQADADEMGSGSLPPISSEVPPLDPLAVDQSVRDEMNVLSIRLTSCASTLEQKLDRLRNVLMFRRLGLHAETLDVSWNVAKVALDECQAKAFKLLPGPLGRPPELGQVREDLDVLEQTWEGNLGGQLDVIREVFKLLDLNRLDDDTRSRAQKLLANAESHWTSFHEMVLSIRTHISGVETESERLEAERLRLLAEAEEARRKEEELLAEQARQAERLAAEEAKRREEEELEAERVRQAEILAAAEEEERLREAEKAEAEARALSLMALEEASVGQSQEGPATISQVLSSGLVENSLVEDVFQPGSQSAGSSSRDVSDPHEEILKTIQGLRMELLDLDINKVARRSTATLQDSFAPPLFSAQATEKLENIAERAEVIDHIKLQDSKVDAAFTSLKYEIDSSRVLLERLDGLKEFAKLVEQCDTALSDQIDLIDRFPRASSESYSGDDFDSLDESLTPEHLSRGLTITSDTMQMMDKAAAQYLDDVRVRNEHQRLHQTWSEIEEMVKELLTLERSRPSSTISFGRASDVSANSERSVPRSGSKPRVLGVRRATQGFLVPPLPKTQRSVSGSSDTPTRFRERSFARSVSGPSVNAQSRLYSSTASSRARTTSLSSDTQTPTKGILPPATKRTMTPVRPRPRVTSTSTRGRLSPAFSERSMISQVPGTPSKSPPPKGTFSRAPRMSFGQKLAPYKSDQVKKTYVSNPRSKLDVAVGNVVNKLPVDITVSPVEEGWKDRSGKYWIGDEDAKLCFCRILRSQTVMVRVGGGWVELSKFIQDHFADLFRLIPPVALEQPRPSKEEHWISAATLAASALSESTGSRPHTPEFKTSTIPSFALSTPSNKSPRSVDSSPGSPSSLTPLQFIRRADDTESIRPTSPPRIVRSGRSSLANTPIRMAVWRP</sequence>
<dbReference type="EMBL" id="KV419396">
    <property type="protein sequence ID" value="KZS97728.1"/>
    <property type="molecule type" value="Genomic_DNA"/>
</dbReference>
<feature type="region of interest" description="Disordered" evidence="5">
    <location>
        <begin position="1280"/>
        <end position="1445"/>
    </location>
</feature>
<dbReference type="PROSITE" id="PS51460">
    <property type="entry name" value="GAR"/>
    <property type="match status" value="1"/>
</dbReference>
<dbReference type="Gene3D" id="3.30.920.20">
    <property type="entry name" value="Gas2-like domain"/>
    <property type="match status" value="1"/>
</dbReference>
<keyword evidence="8" id="KW-1185">Reference proteome</keyword>
<dbReference type="SMART" id="SM00243">
    <property type="entry name" value="GAS2"/>
    <property type="match status" value="1"/>
</dbReference>
<dbReference type="InterPro" id="IPR036534">
    <property type="entry name" value="GAR_dom_sf"/>
</dbReference>
<feature type="compositionally biased region" description="Polar residues" evidence="5">
    <location>
        <begin position="1324"/>
        <end position="1335"/>
    </location>
</feature>
<dbReference type="OrthoDB" id="10017054at2759"/>
<comment type="subcellular location">
    <subcellularLocation>
        <location evidence="1">Cytoplasm</location>
        <location evidence="1">Cytoskeleton</location>
    </subcellularLocation>
</comment>
<dbReference type="GO" id="GO:0008017">
    <property type="term" value="F:microtubule binding"/>
    <property type="evidence" value="ECO:0007669"/>
    <property type="project" value="InterPro"/>
</dbReference>
<gene>
    <name evidence="7" type="ORF">SISNIDRAFT_546788</name>
</gene>
<dbReference type="InterPro" id="IPR003108">
    <property type="entry name" value="GAR_dom"/>
</dbReference>
<accession>A0A164ZHV3</accession>
<dbReference type="Pfam" id="PF02187">
    <property type="entry name" value="GAS2"/>
    <property type="match status" value="1"/>
</dbReference>
<keyword evidence="3" id="KW-0206">Cytoskeleton</keyword>
<evidence type="ECO:0000256" key="1">
    <source>
        <dbReference type="ARBA" id="ARBA00004245"/>
    </source>
</evidence>
<evidence type="ECO:0000256" key="3">
    <source>
        <dbReference type="ARBA" id="ARBA00023212"/>
    </source>
</evidence>
<name>A0A164ZHV3_9AGAM</name>
<organism evidence="7 8">
    <name type="scientific">Sistotremastrum niveocremeum HHB9708</name>
    <dbReference type="NCBI Taxonomy" id="1314777"/>
    <lineage>
        <taxon>Eukaryota</taxon>
        <taxon>Fungi</taxon>
        <taxon>Dikarya</taxon>
        <taxon>Basidiomycota</taxon>
        <taxon>Agaricomycotina</taxon>
        <taxon>Agaricomycetes</taxon>
        <taxon>Sistotremastrales</taxon>
        <taxon>Sistotremastraceae</taxon>
        <taxon>Sertulicium</taxon>
        <taxon>Sertulicium niveocremeum</taxon>
    </lineage>
</organism>
<keyword evidence="4" id="KW-0175">Coiled coil</keyword>
<reference evidence="7 8" key="1">
    <citation type="journal article" date="2016" name="Mol. Biol. Evol.">
        <title>Comparative Genomics of Early-Diverging Mushroom-Forming Fungi Provides Insights into the Origins of Lignocellulose Decay Capabilities.</title>
        <authorList>
            <person name="Nagy L.G."/>
            <person name="Riley R."/>
            <person name="Tritt A."/>
            <person name="Adam C."/>
            <person name="Daum C."/>
            <person name="Floudas D."/>
            <person name="Sun H."/>
            <person name="Yadav J.S."/>
            <person name="Pangilinan J."/>
            <person name="Larsson K.H."/>
            <person name="Matsuura K."/>
            <person name="Barry K."/>
            <person name="Labutti K."/>
            <person name="Kuo R."/>
            <person name="Ohm R.A."/>
            <person name="Bhattacharya S.S."/>
            <person name="Shirouzu T."/>
            <person name="Yoshinaga Y."/>
            <person name="Martin F.M."/>
            <person name="Grigoriev I.V."/>
            <person name="Hibbett D.S."/>
        </authorList>
    </citation>
    <scope>NUCLEOTIDE SEQUENCE [LARGE SCALE GENOMIC DNA]</scope>
    <source>
        <strain evidence="7 8">HHB9708</strain>
    </source>
</reference>
<dbReference type="STRING" id="1314777.A0A164ZHV3"/>
<evidence type="ECO:0000256" key="4">
    <source>
        <dbReference type="SAM" id="Coils"/>
    </source>
</evidence>
<feature type="coiled-coil region" evidence="4">
    <location>
        <begin position="937"/>
        <end position="1025"/>
    </location>
</feature>
<keyword evidence="2" id="KW-0963">Cytoplasm</keyword>
<feature type="region of interest" description="Disordered" evidence="5">
    <location>
        <begin position="767"/>
        <end position="786"/>
    </location>
</feature>
<evidence type="ECO:0000313" key="7">
    <source>
        <dbReference type="EMBL" id="KZS97728.1"/>
    </source>
</evidence>
<evidence type="ECO:0000313" key="8">
    <source>
        <dbReference type="Proteomes" id="UP000076722"/>
    </source>
</evidence>
<feature type="domain" description="GAR" evidence="6">
    <location>
        <begin position="1464"/>
        <end position="1542"/>
    </location>
</feature>
<proteinExistence type="predicted"/>